<keyword evidence="1" id="KW-0472">Membrane</keyword>
<dbReference type="Proteomes" id="UP000481739">
    <property type="component" value="Unassembled WGS sequence"/>
</dbReference>
<name>A0A7C9KBJ3_9GAMM</name>
<dbReference type="Pfam" id="PF06836">
    <property type="entry name" value="DUF1240"/>
    <property type="match status" value="1"/>
</dbReference>
<feature type="transmembrane region" description="Helical" evidence="1">
    <location>
        <begin position="47"/>
        <end position="71"/>
    </location>
</feature>
<comment type="caution">
    <text evidence="2">The sequence shown here is derived from an EMBL/GenBank/DDBJ whole genome shotgun (WGS) entry which is preliminary data.</text>
</comment>
<gene>
    <name evidence="2" type="ORF">GEA64_00490</name>
</gene>
<reference evidence="2 3" key="1">
    <citation type="journal article" date="2019" name="Nature">
        <title>A new antibiotic selectively kills Gram-negative pathogens.</title>
        <authorList>
            <person name="Imai Y."/>
            <person name="Meyer K.J."/>
            <person name="Iinishi A."/>
            <person name="Favre-Godal Q."/>
            <person name="Green R."/>
            <person name="Manuse S."/>
            <person name="Caboni M."/>
            <person name="Mori M."/>
            <person name="Niles S."/>
            <person name="Ghiglieri M."/>
            <person name="Honrao C."/>
            <person name="Ma X."/>
            <person name="Guo J.J."/>
            <person name="Makriyannis A."/>
            <person name="Linares-Otoya L."/>
            <person name="Boehringer N."/>
            <person name="Wuisan Z.G."/>
            <person name="Kaur H."/>
            <person name="Wu R."/>
            <person name="Mateus A."/>
            <person name="Typas A."/>
            <person name="Savitski M.M."/>
            <person name="Espinoza J.L."/>
            <person name="O'Rourke A."/>
            <person name="Nelson K.E."/>
            <person name="Hiller S."/>
            <person name="Noinaj N."/>
            <person name="Schaeberle T.F."/>
            <person name="D'Onofrio A."/>
            <person name="Lewis K."/>
        </authorList>
    </citation>
    <scope>NUCLEOTIDE SEQUENCE [LARGE SCALE GENOMIC DNA]</scope>
    <source>
        <strain evidence="2 3">HGB 1456</strain>
    </source>
</reference>
<organism evidence="2 3">
    <name type="scientific">Photorhabdus khanii</name>
    <dbReference type="NCBI Taxonomy" id="1004150"/>
    <lineage>
        <taxon>Bacteria</taxon>
        <taxon>Pseudomonadati</taxon>
        <taxon>Pseudomonadota</taxon>
        <taxon>Gammaproteobacteria</taxon>
        <taxon>Enterobacterales</taxon>
        <taxon>Morganellaceae</taxon>
        <taxon>Photorhabdus</taxon>
    </lineage>
</organism>
<proteinExistence type="predicted"/>
<protein>
    <submittedName>
        <fullName evidence="2">DUF1240 domain-containing protein</fullName>
    </submittedName>
</protein>
<dbReference type="InterPro" id="IPR010665">
    <property type="entry name" value="DUF1240"/>
</dbReference>
<dbReference type="AlphaFoldDB" id="A0A7C9KBJ3"/>
<evidence type="ECO:0000313" key="2">
    <source>
        <dbReference type="EMBL" id="MQL46560.1"/>
    </source>
</evidence>
<sequence>MENRKKVIHIIGALAFFILTSFTFLLTGENLISLVKMDEEITFSGSIFMIFFSSPLIFYYLFFIIFVSITGHYPKHHDSFNKYFCSIAIASIFLSFPTSLYVNYKLKSDNYLVCERISWMSPNTYVKDIKLCD</sequence>
<evidence type="ECO:0000256" key="1">
    <source>
        <dbReference type="SAM" id="Phobius"/>
    </source>
</evidence>
<dbReference type="EMBL" id="WHZZ01000001">
    <property type="protein sequence ID" value="MQL46560.1"/>
    <property type="molecule type" value="Genomic_DNA"/>
</dbReference>
<keyword evidence="1" id="KW-0812">Transmembrane</keyword>
<feature type="transmembrane region" description="Helical" evidence="1">
    <location>
        <begin position="83"/>
        <end position="102"/>
    </location>
</feature>
<accession>A0A7C9KBJ3</accession>
<feature type="transmembrane region" description="Helical" evidence="1">
    <location>
        <begin position="7"/>
        <end position="27"/>
    </location>
</feature>
<dbReference type="RefSeq" id="WP_152961632.1">
    <property type="nucleotide sequence ID" value="NZ_CAWOZU010000011.1"/>
</dbReference>
<keyword evidence="1" id="KW-1133">Transmembrane helix</keyword>
<evidence type="ECO:0000313" key="3">
    <source>
        <dbReference type="Proteomes" id="UP000481739"/>
    </source>
</evidence>